<keyword evidence="1" id="KW-0472">Membrane</keyword>
<keyword evidence="1" id="KW-1133">Transmembrane helix</keyword>
<dbReference type="KEGG" id="eiv:EIN_485110"/>
<evidence type="ECO:0000256" key="1">
    <source>
        <dbReference type="SAM" id="Phobius"/>
    </source>
</evidence>
<dbReference type="EC" id="2.7.11.25" evidence="3"/>
<dbReference type="InterPro" id="IPR008271">
    <property type="entry name" value="Ser/Thr_kinase_AS"/>
</dbReference>
<accession>A0A0A1U4M4</accession>
<keyword evidence="1" id="KW-0812">Transmembrane</keyword>
<dbReference type="VEuPathDB" id="AmoebaDB:EIN_485110"/>
<organism evidence="3 4">
    <name type="scientific">Entamoeba invadens IP1</name>
    <dbReference type="NCBI Taxonomy" id="370355"/>
    <lineage>
        <taxon>Eukaryota</taxon>
        <taxon>Amoebozoa</taxon>
        <taxon>Evosea</taxon>
        <taxon>Archamoebae</taxon>
        <taxon>Mastigamoebida</taxon>
        <taxon>Entamoebidae</taxon>
        <taxon>Entamoeba</taxon>
    </lineage>
</organism>
<dbReference type="GO" id="GO:0005524">
    <property type="term" value="F:ATP binding"/>
    <property type="evidence" value="ECO:0007669"/>
    <property type="project" value="InterPro"/>
</dbReference>
<dbReference type="InterPro" id="IPR011009">
    <property type="entry name" value="Kinase-like_dom_sf"/>
</dbReference>
<protein>
    <submittedName>
        <fullName evidence="3">Serine-threonine protein kinase, putative</fullName>
        <ecNumber evidence="3">2.7.11.25</ecNumber>
    </submittedName>
</protein>
<evidence type="ECO:0000313" key="3">
    <source>
        <dbReference type="EMBL" id="ELP89149.1"/>
    </source>
</evidence>
<dbReference type="Proteomes" id="UP000014680">
    <property type="component" value="Unassembled WGS sequence"/>
</dbReference>
<dbReference type="Gene3D" id="1.10.510.10">
    <property type="entry name" value="Transferase(Phosphotransferase) domain 1"/>
    <property type="match status" value="1"/>
</dbReference>
<dbReference type="GO" id="GO:0004709">
    <property type="term" value="F:MAP kinase kinase kinase activity"/>
    <property type="evidence" value="ECO:0007669"/>
    <property type="project" value="UniProtKB-EC"/>
</dbReference>
<reference evidence="3 4" key="1">
    <citation type="submission" date="2012-10" db="EMBL/GenBank/DDBJ databases">
        <authorList>
            <person name="Zafar N."/>
            <person name="Inman J."/>
            <person name="Hall N."/>
            <person name="Lorenzi H."/>
            <person name="Caler E."/>
        </authorList>
    </citation>
    <scope>NUCLEOTIDE SEQUENCE [LARGE SCALE GENOMIC DNA]</scope>
    <source>
        <strain evidence="3 4">IP1</strain>
    </source>
</reference>
<dbReference type="SUPFAM" id="SSF56112">
    <property type="entry name" value="Protein kinase-like (PK-like)"/>
    <property type="match status" value="1"/>
</dbReference>
<keyword evidence="3" id="KW-0418">Kinase</keyword>
<feature type="transmembrane region" description="Helical" evidence="1">
    <location>
        <begin position="400"/>
        <end position="426"/>
    </location>
</feature>
<evidence type="ECO:0000313" key="4">
    <source>
        <dbReference type="Proteomes" id="UP000014680"/>
    </source>
</evidence>
<gene>
    <name evidence="3" type="ORF">EIN_485110</name>
</gene>
<dbReference type="Gene3D" id="3.30.200.20">
    <property type="entry name" value="Phosphorylase Kinase, domain 1"/>
    <property type="match status" value="1"/>
</dbReference>
<dbReference type="InterPro" id="IPR053215">
    <property type="entry name" value="TKL_Ser/Thr_kinase"/>
</dbReference>
<dbReference type="GeneID" id="14888154"/>
<dbReference type="PANTHER" id="PTHR45756:SF1">
    <property type="entry name" value="PROTEIN KINASE DOMAIN CONTAINING PROTEIN"/>
    <property type="match status" value="1"/>
</dbReference>
<dbReference type="EMBL" id="KB206670">
    <property type="protein sequence ID" value="ELP89149.1"/>
    <property type="molecule type" value="Genomic_DNA"/>
</dbReference>
<dbReference type="PANTHER" id="PTHR45756">
    <property type="entry name" value="PALMITOYLTRANSFERASE"/>
    <property type="match status" value="1"/>
</dbReference>
<feature type="domain" description="Protein kinase" evidence="2">
    <location>
        <begin position="573"/>
        <end position="834"/>
    </location>
</feature>
<dbReference type="SMART" id="SM00220">
    <property type="entry name" value="S_TKc"/>
    <property type="match status" value="1"/>
</dbReference>
<dbReference type="AlphaFoldDB" id="A0A0A1U4M4"/>
<dbReference type="Pfam" id="PF00069">
    <property type="entry name" value="Pkinase"/>
    <property type="match status" value="1"/>
</dbReference>
<name>A0A0A1U4M4_ENTIV</name>
<keyword evidence="4" id="KW-1185">Reference proteome</keyword>
<dbReference type="PROSITE" id="PS50011">
    <property type="entry name" value="PROTEIN_KINASE_DOM"/>
    <property type="match status" value="1"/>
</dbReference>
<dbReference type="PROSITE" id="PS00108">
    <property type="entry name" value="PROTEIN_KINASE_ST"/>
    <property type="match status" value="1"/>
</dbReference>
<keyword evidence="3" id="KW-0808">Transferase</keyword>
<sequence length="888" mass="100731">MLFTILLFAFGQAELIDLNIKKVDKKSFVLNTHYNEITTQRYNLFLHYLYPNAKDNEYKLETYLGDKVNASTTLSFSNSATFRPEIFCIRESVMLLNEGNFYEIEASTGQVQRTTPNFSDMGSPFLFQKKNFTEVNDKEFVIVCKDKKLKVAAVGGSVSEIDQTNKTECGEFLVGGDEYAATKIGSKVFLLVIDKEGQNGVVKEIKFATNVSTSETFATDKMASNLHNTLYLQISDRNQIIAIDKETNYEKESYLNVPFYSKGTSKFYNAKRAENIATYGSMVIIGAFTYKNNTGKVFVYFDNILSGFSPRFELVDSKEGKSVEQYFGYTVTVTHKRFYAGGYASYDTTTGKVVSSDVVFESKNITTVCIDRTCECIHDSYYDEKTKKCYKKFFKSKTGIIVSCVLISLFLILIGAIIVVLLLWYFKKPTTKKDEKTEIYTLNGQEIAFVPVDQFPFQIDVAQLTFGSENGVLEVRKSYEQKVQLRNKTNKKLKYKVEAPETHRMKITIKHGVDEVEKSYYVFFLVDIEILCTCKPDEFLMITSTDSKGTTLHTKLQFNFSTNVSPYVDYTELKNEGYLNQGAFGSVYKSTYLGLTVAVKEVKEAMVESEKEAFDQEVAIYSSIRNGYVVQFLGSSDVPRHTLMVMEFAPYGSVNDMYMKDEFSELLAYKCLTNCASGMRFLHSSHIMHRDLKPHNLLLFSTSPKVAIAAKISDFGTSRDVISIKQSAMMTNAVGTPAYMAPEMVSGGNYSYSVDVYSFAIIMFELLAKHPAYDNTELFQFSWNISQFVTSGKRLGIPTTFNHELADLIAKCWDQDPNKRPTFEVIDEFLLKFFDEQLQKHKSTKFANEQHIPTVEVTDTNEDGIIKDANPTPESNSKVVSLLAQDMF</sequence>
<dbReference type="CDD" id="cd13999">
    <property type="entry name" value="STKc_MAP3K-like"/>
    <property type="match status" value="1"/>
</dbReference>
<proteinExistence type="predicted"/>
<dbReference type="RefSeq" id="XP_004255920.1">
    <property type="nucleotide sequence ID" value="XM_004255872.1"/>
</dbReference>
<dbReference type="InterPro" id="IPR000719">
    <property type="entry name" value="Prot_kinase_dom"/>
</dbReference>
<evidence type="ECO:0000259" key="2">
    <source>
        <dbReference type="PROSITE" id="PS50011"/>
    </source>
</evidence>
<dbReference type="OMA" id="THRMKIT"/>
<dbReference type="OrthoDB" id="4062651at2759"/>